<proteinExistence type="predicted"/>
<dbReference type="Gene3D" id="2.60.120.620">
    <property type="entry name" value="q2cbj1_9rhob like domain"/>
    <property type="match status" value="1"/>
</dbReference>
<dbReference type="RefSeq" id="XP_018265502.1">
    <property type="nucleotide sequence ID" value="XM_018405221.1"/>
</dbReference>
<reference evidence="2" key="2">
    <citation type="submission" date="2013-07" db="EMBL/GenBank/DDBJ databases">
        <authorList>
            <consortium name="The Broad Institute Genome Sequencing Platform"/>
            <person name="Cuomo C."/>
            <person name="Litvintseva A."/>
            <person name="Chen Y."/>
            <person name="Heitman J."/>
            <person name="Sun S."/>
            <person name="Springer D."/>
            <person name="Dromer F."/>
            <person name="Young S.K."/>
            <person name="Zeng Q."/>
            <person name="Gargeya S."/>
            <person name="Fitzgerald M."/>
            <person name="Abouelleil A."/>
            <person name="Alvarado L."/>
            <person name="Berlin A.M."/>
            <person name="Chapman S.B."/>
            <person name="Dewar J."/>
            <person name="Goldberg J."/>
            <person name="Griggs A."/>
            <person name="Gujja S."/>
            <person name="Hansen M."/>
            <person name="Howarth C."/>
            <person name="Imamovic A."/>
            <person name="Larimer J."/>
            <person name="McCowan C."/>
            <person name="Murphy C."/>
            <person name="Pearson M."/>
            <person name="Priest M."/>
            <person name="Roberts A."/>
            <person name="Saif S."/>
            <person name="Shea T."/>
            <person name="Sykes S."/>
            <person name="Wortman J."/>
            <person name="Nusbaum C."/>
            <person name="Birren B."/>
        </authorList>
    </citation>
    <scope>NUCLEOTIDE SEQUENCE</scope>
    <source>
        <strain evidence="2">CBS 10117</strain>
    </source>
</reference>
<protein>
    <submittedName>
        <fullName evidence="1">Uncharacterized protein</fullName>
    </submittedName>
</protein>
<evidence type="ECO:0000313" key="1">
    <source>
        <dbReference type="EMBL" id="OBR87660.1"/>
    </source>
</evidence>
<dbReference type="AlphaFoldDB" id="A0A1A6AC83"/>
<reference evidence="2" key="3">
    <citation type="submission" date="2024-02" db="EMBL/GenBank/DDBJ databases">
        <title>Comparative genomics of Cryptococcus and Kwoniella reveals pathogenesis evolution and contrasting modes of karyotype evolution via chromosome fusion or intercentromeric recombination.</title>
        <authorList>
            <person name="Coelho M.A."/>
            <person name="David-Palma M."/>
            <person name="Shea T."/>
            <person name="Bowers K."/>
            <person name="McGinley-Smith S."/>
            <person name="Mohammad A.W."/>
            <person name="Gnirke A."/>
            <person name="Yurkov A.M."/>
            <person name="Nowrousian M."/>
            <person name="Sun S."/>
            <person name="Cuomo C.A."/>
            <person name="Heitman J."/>
        </authorList>
    </citation>
    <scope>NUCLEOTIDE SEQUENCE</scope>
    <source>
        <strain evidence="2">CBS 10117</strain>
    </source>
</reference>
<sequence length="453" mass="51017">MPKRRLLNQEELVIARRLQSAVANDNDSRDFACGGIISGEASSNAGIRLYYNKIEDDQAQGPPKWVQLPFDAASAKELYLAGQPSPFGRGKETVYDEEYRQAREIKIPYLALSSDPLLKSGSPVLLTKKLNYEAPLMFSLNKLNAYAEGGFFKEHRDTSQGIHHIGTLILCLPSPFKGGDLVVQHGGHKATFDWSNQVRNGDIAWGFLYSDCKHEVLPLEQGIRITLQYDVFVSDNKNAPQFDDVYDNRLETVTRAFDEMKHGPFLAEGGVLAFGLQYKYPIDAESQENSVAGLEYRLKGIDAVFMKCLKASQLQWDYFGVFDDDELRCYIGDSDSADEDGINEAGSVGPSLSSQQPQKDHTYIKDLWVSGSVYEMEGAQMGEYTPDLDLKIKRELVWITEPQHFNIRNDYETYGNEWEKETVYAAIAVEVHLPAAGVEPRQSRSPNKRQRND</sequence>
<dbReference type="STRING" id="1296121.A0A1A6AC83"/>
<dbReference type="GeneID" id="28965567"/>
<evidence type="ECO:0000313" key="2">
    <source>
        <dbReference type="EMBL" id="WWC59439.1"/>
    </source>
</evidence>
<dbReference type="EMBL" id="CP144531">
    <property type="protein sequence ID" value="WWC59439.1"/>
    <property type="molecule type" value="Genomic_DNA"/>
</dbReference>
<dbReference type="Proteomes" id="UP000078595">
    <property type="component" value="Chromosome 2"/>
</dbReference>
<organism evidence="1">
    <name type="scientific">Kwoniella dejecticola CBS 10117</name>
    <dbReference type="NCBI Taxonomy" id="1296121"/>
    <lineage>
        <taxon>Eukaryota</taxon>
        <taxon>Fungi</taxon>
        <taxon>Dikarya</taxon>
        <taxon>Basidiomycota</taxon>
        <taxon>Agaricomycotina</taxon>
        <taxon>Tremellomycetes</taxon>
        <taxon>Tremellales</taxon>
        <taxon>Cryptococcaceae</taxon>
        <taxon>Kwoniella</taxon>
    </lineage>
</organism>
<reference evidence="1" key="1">
    <citation type="submission" date="2013-07" db="EMBL/GenBank/DDBJ databases">
        <title>The Genome Sequence of Cryptococcus dejecticola CBS10117.</title>
        <authorList>
            <consortium name="The Broad Institute Genome Sequencing Platform"/>
            <person name="Cuomo C."/>
            <person name="Litvintseva A."/>
            <person name="Chen Y."/>
            <person name="Heitman J."/>
            <person name="Sun S."/>
            <person name="Springer D."/>
            <person name="Dromer F."/>
            <person name="Young S.K."/>
            <person name="Zeng Q."/>
            <person name="Gargeya S."/>
            <person name="Fitzgerald M."/>
            <person name="Abouelleil A."/>
            <person name="Alvarado L."/>
            <person name="Berlin A.M."/>
            <person name="Chapman S.B."/>
            <person name="Dewar J."/>
            <person name="Goldberg J."/>
            <person name="Griggs A."/>
            <person name="Gujja S."/>
            <person name="Hansen M."/>
            <person name="Howarth C."/>
            <person name="Imamovic A."/>
            <person name="Larimer J."/>
            <person name="McCowan C."/>
            <person name="Murphy C."/>
            <person name="Pearson M."/>
            <person name="Priest M."/>
            <person name="Roberts A."/>
            <person name="Saif S."/>
            <person name="Shea T."/>
            <person name="Sykes S."/>
            <person name="Wortman J."/>
            <person name="Nusbaum C."/>
            <person name="Birren B."/>
        </authorList>
    </citation>
    <scope>NUCLEOTIDE SEQUENCE [LARGE SCALE GENOMIC DNA]</scope>
    <source>
        <strain evidence="1">CBS 10117</strain>
    </source>
</reference>
<gene>
    <name evidence="1" type="ORF">I303_01868</name>
    <name evidence="2" type="ORF">I303_101995</name>
</gene>
<dbReference type="PANTHER" id="PTHR33099:SF11">
    <property type="entry name" value="FE2OG DIOXYGENASE DOMAIN-CONTAINING PROTEIN"/>
    <property type="match status" value="1"/>
</dbReference>
<dbReference type="OrthoDB" id="2564437at2759"/>
<dbReference type="VEuPathDB" id="FungiDB:I303_01868"/>
<dbReference type="KEGG" id="kdj:28965567"/>
<evidence type="ECO:0000313" key="3">
    <source>
        <dbReference type="Proteomes" id="UP000078595"/>
    </source>
</evidence>
<name>A0A1A6AC83_9TREE</name>
<dbReference type="PANTHER" id="PTHR33099">
    <property type="entry name" value="FE2OG DIOXYGENASE DOMAIN-CONTAINING PROTEIN"/>
    <property type="match status" value="1"/>
</dbReference>
<keyword evidence="3" id="KW-1185">Reference proteome</keyword>
<dbReference type="EMBL" id="KI894028">
    <property type="protein sequence ID" value="OBR87660.1"/>
    <property type="molecule type" value="Genomic_DNA"/>
</dbReference>
<accession>A0A1A6AC83</accession>